<proteinExistence type="predicted"/>
<name>A0A8D8U268_9HEMI</name>
<organism evidence="2">
    <name type="scientific">Cacopsylla melanoneura</name>
    <dbReference type="NCBI Taxonomy" id="428564"/>
    <lineage>
        <taxon>Eukaryota</taxon>
        <taxon>Metazoa</taxon>
        <taxon>Ecdysozoa</taxon>
        <taxon>Arthropoda</taxon>
        <taxon>Hexapoda</taxon>
        <taxon>Insecta</taxon>
        <taxon>Pterygota</taxon>
        <taxon>Neoptera</taxon>
        <taxon>Paraneoptera</taxon>
        <taxon>Hemiptera</taxon>
        <taxon>Sternorrhyncha</taxon>
        <taxon>Psylloidea</taxon>
        <taxon>Psyllidae</taxon>
        <taxon>Psyllinae</taxon>
        <taxon>Cacopsylla</taxon>
    </lineage>
</organism>
<protein>
    <submittedName>
        <fullName evidence="2">Uncharacterized protein</fullName>
    </submittedName>
</protein>
<dbReference type="EMBL" id="HBUF01318983">
    <property type="protein sequence ID" value="CAG6694617.1"/>
    <property type="molecule type" value="Transcribed_RNA"/>
</dbReference>
<keyword evidence="1" id="KW-1133">Transmembrane helix</keyword>
<feature type="transmembrane region" description="Helical" evidence="1">
    <location>
        <begin position="59"/>
        <end position="79"/>
    </location>
</feature>
<accession>A0A8D8U268</accession>
<dbReference type="EMBL" id="HBUF01507648">
    <property type="protein sequence ID" value="CAG6746022.1"/>
    <property type="molecule type" value="Transcribed_RNA"/>
</dbReference>
<evidence type="ECO:0000313" key="2">
    <source>
        <dbReference type="EMBL" id="CAG6694617.1"/>
    </source>
</evidence>
<reference evidence="2" key="1">
    <citation type="submission" date="2021-05" db="EMBL/GenBank/DDBJ databases">
        <authorList>
            <person name="Alioto T."/>
            <person name="Alioto T."/>
            <person name="Gomez Garrido J."/>
        </authorList>
    </citation>
    <scope>NUCLEOTIDE SEQUENCE</scope>
</reference>
<dbReference type="EMBL" id="HBUF01423475">
    <property type="protein sequence ID" value="CAG6741120.1"/>
    <property type="molecule type" value="Transcribed_RNA"/>
</dbReference>
<feature type="transmembrane region" description="Helical" evidence="1">
    <location>
        <begin position="20"/>
        <end position="39"/>
    </location>
</feature>
<evidence type="ECO:0000256" key="1">
    <source>
        <dbReference type="SAM" id="Phobius"/>
    </source>
</evidence>
<feature type="transmembrane region" description="Helical" evidence="1">
    <location>
        <begin position="86"/>
        <end position="111"/>
    </location>
</feature>
<feature type="transmembrane region" description="Helical" evidence="1">
    <location>
        <begin position="117"/>
        <end position="135"/>
    </location>
</feature>
<sequence length="188" mass="21059">MIPNQRQCRIAPHMESTQLVFLVEPIFTVFGHVVLTAANVTSRIGTSLGPVTTIITGPISPLVFVPASSVTVGCVLIITTVFTVTIVIIIVVVIIILSVLWTLLVHVSVIYVQISHIVHHLNLIYVRCNILYLRIVRRYGDRIEMTARFTHERSLFVGLKFCEKSSIFKVNQGFLKTLEGRSVSFPHH</sequence>
<keyword evidence="1" id="KW-0472">Membrane</keyword>
<keyword evidence="1" id="KW-0812">Transmembrane</keyword>
<dbReference type="AlphaFoldDB" id="A0A8D8U268"/>